<dbReference type="Gene3D" id="3.30.420.10">
    <property type="entry name" value="Ribonuclease H-like superfamily/Ribonuclease H"/>
    <property type="match status" value="1"/>
</dbReference>
<dbReference type="OMA" id="VQGWCAT"/>
<proteinExistence type="predicted"/>
<dbReference type="WBParaSite" id="HCON_00085240-00001">
    <property type="protein sequence ID" value="HCON_00085240-00001"/>
    <property type="gene ID" value="HCON_00085240"/>
</dbReference>
<dbReference type="PANTHER" id="PTHR46068:SF1">
    <property type="entry name" value="TRANSPOSASE IS30-LIKE HTH DOMAIN-CONTAINING PROTEIN"/>
    <property type="match status" value="1"/>
</dbReference>
<dbReference type="AlphaFoldDB" id="A0A7I4YFV3"/>
<organism evidence="1 2">
    <name type="scientific">Haemonchus contortus</name>
    <name type="common">Barber pole worm</name>
    <dbReference type="NCBI Taxonomy" id="6289"/>
    <lineage>
        <taxon>Eukaryota</taxon>
        <taxon>Metazoa</taxon>
        <taxon>Ecdysozoa</taxon>
        <taxon>Nematoda</taxon>
        <taxon>Chromadorea</taxon>
        <taxon>Rhabditida</taxon>
        <taxon>Rhabditina</taxon>
        <taxon>Rhabditomorpha</taxon>
        <taxon>Strongyloidea</taxon>
        <taxon>Trichostrongylidae</taxon>
        <taxon>Haemonchus</taxon>
    </lineage>
</organism>
<dbReference type="OrthoDB" id="7951431at2759"/>
<dbReference type="Proteomes" id="UP000025227">
    <property type="component" value="Unplaced"/>
</dbReference>
<protein>
    <submittedName>
        <fullName evidence="2">DDE-1 domain-containing protein</fullName>
    </submittedName>
</protein>
<dbReference type="InterPro" id="IPR036397">
    <property type="entry name" value="RNaseH_sf"/>
</dbReference>
<accession>A0A7I4YFV3</accession>
<name>A0A7I4YFV3_HAECO</name>
<dbReference type="PANTHER" id="PTHR46068">
    <property type="entry name" value="PROTEIN CBG27172"/>
    <property type="match status" value="1"/>
</dbReference>
<evidence type="ECO:0000313" key="2">
    <source>
        <dbReference type="WBParaSite" id="HCON_00085240-00001"/>
    </source>
</evidence>
<keyword evidence="1" id="KW-1185">Reference proteome</keyword>
<reference evidence="2" key="1">
    <citation type="submission" date="2020-12" db="UniProtKB">
        <authorList>
            <consortium name="WormBaseParasite"/>
        </authorList>
    </citation>
    <scope>IDENTIFICATION</scope>
    <source>
        <strain evidence="2">MHco3</strain>
    </source>
</reference>
<dbReference type="GO" id="GO:0003676">
    <property type="term" value="F:nucleic acid binding"/>
    <property type="evidence" value="ECO:0007669"/>
    <property type="project" value="InterPro"/>
</dbReference>
<sequence>MEGLLSERSEHFKPLMVLGAITSDDKMSLIFLEKGVKVDSKTYLKGMLEKDVLPWAESHSGNRTRTYQQGSAPAHRYNVVQGWCATHFPDFISSDDWSPNKPGLNPLNYSVWLILKRKACSTKRRSLDALRATLVEAWEDLDGDHFLPPSTHFLGDF</sequence>
<evidence type="ECO:0000313" key="1">
    <source>
        <dbReference type="Proteomes" id="UP000025227"/>
    </source>
</evidence>